<name>A0ABR1LPC0_9PEZI</name>
<dbReference type="RefSeq" id="XP_066654787.1">
    <property type="nucleotide sequence ID" value="XM_066796046.1"/>
</dbReference>
<comment type="caution">
    <text evidence="2">The sequence shown here is derived from an EMBL/GenBank/DDBJ whole genome shotgun (WGS) entry which is preliminary data.</text>
</comment>
<evidence type="ECO:0000313" key="2">
    <source>
        <dbReference type="EMBL" id="KAK7536371.1"/>
    </source>
</evidence>
<accession>A0ABR1LPC0</accession>
<proteinExistence type="predicted"/>
<dbReference type="GeneID" id="92028952"/>
<gene>
    <name evidence="2" type="ORF">J3D65DRAFT_415402</name>
</gene>
<organism evidence="2 3">
    <name type="scientific">Phyllosticta citribraziliensis</name>
    <dbReference type="NCBI Taxonomy" id="989973"/>
    <lineage>
        <taxon>Eukaryota</taxon>
        <taxon>Fungi</taxon>
        <taxon>Dikarya</taxon>
        <taxon>Ascomycota</taxon>
        <taxon>Pezizomycotina</taxon>
        <taxon>Dothideomycetes</taxon>
        <taxon>Dothideomycetes incertae sedis</taxon>
        <taxon>Botryosphaeriales</taxon>
        <taxon>Phyllostictaceae</taxon>
        <taxon>Phyllosticta</taxon>
    </lineage>
</organism>
<keyword evidence="3" id="KW-1185">Reference proteome</keyword>
<sequence length="201" mass="21921">MAKPDLSDGEDGHGGQTGNESTCQKRPSNDRSHGPPRTSSRQGGRRPAASAHRVVDQSDEGEQGNADTERSGPAGNSLERIQWATTLRRVCGRLLWGACSAASVVIGGRDKERSADAWSNCGREPSLHAKDAWTTMTLSLFSRFGRVLMTFSSFMLLRSASAPQKGYLTVFRYEQLCSYSTSCPVRPILDHHGTVYMSLVD</sequence>
<dbReference type="Proteomes" id="UP001360953">
    <property type="component" value="Unassembled WGS sequence"/>
</dbReference>
<feature type="region of interest" description="Disordered" evidence="1">
    <location>
        <begin position="1"/>
        <end position="77"/>
    </location>
</feature>
<protein>
    <submittedName>
        <fullName evidence="2">Uncharacterized protein</fullName>
    </submittedName>
</protein>
<dbReference type="EMBL" id="JBBPEH010000007">
    <property type="protein sequence ID" value="KAK7536371.1"/>
    <property type="molecule type" value="Genomic_DNA"/>
</dbReference>
<reference evidence="2 3" key="1">
    <citation type="submission" date="2024-04" db="EMBL/GenBank/DDBJ databases">
        <title>Phyllosticta paracitricarpa is synonymous to the EU quarantine fungus P. citricarpa based on phylogenomic analyses.</title>
        <authorList>
            <consortium name="Lawrence Berkeley National Laboratory"/>
            <person name="Van ingen-buijs V.A."/>
            <person name="Van westerhoven A.C."/>
            <person name="Haridas S."/>
            <person name="Skiadas P."/>
            <person name="Martin F."/>
            <person name="Groenewald J.Z."/>
            <person name="Crous P.W."/>
            <person name="Seidl M.F."/>
        </authorList>
    </citation>
    <scope>NUCLEOTIDE SEQUENCE [LARGE SCALE GENOMIC DNA]</scope>
    <source>
        <strain evidence="2 3">CPC 17464</strain>
    </source>
</reference>
<evidence type="ECO:0000256" key="1">
    <source>
        <dbReference type="SAM" id="MobiDB-lite"/>
    </source>
</evidence>
<evidence type="ECO:0000313" key="3">
    <source>
        <dbReference type="Proteomes" id="UP001360953"/>
    </source>
</evidence>